<accession>A0A0A9C5E8</accession>
<evidence type="ECO:0000313" key="1">
    <source>
        <dbReference type="EMBL" id="JAD69668.1"/>
    </source>
</evidence>
<sequence>MTEPLNHEICPRKQKSVTLAWFKQ</sequence>
<dbReference type="AlphaFoldDB" id="A0A0A9C5E8"/>
<reference evidence="1" key="1">
    <citation type="submission" date="2014-09" db="EMBL/GenBank/DDBJ databases">
        <authorList>
            <person name="Magalhaes I.L.F."/>
            <person name="Oliveira U."/>
            <person name="Santos F.R."/>
            <person name="Vidigal T.H.D.A."/>
            <person name="Brescovit A.D."/>
            <person name="Santos A.J."/>
        </authorList>
    </citation>
    <scope>NUCLEOTIDE SEQUENCE</scope>
    <source>
        <tissue evidence="1">Shoot tissue taken approximately 20 cm above the soil surface</tissue>
    </source>
</reference>
<proteinExistence type="predicted"/>
<reference evidence="1" key="2">
    <citation type="journal article" date="2015" name="Data Brief">
        <title>Shoot transcriptome of the giant reed, Arundo donax.</title>
        <authorList>
            <person name="Barrero R.A."/>
            <person name="Guerrero F.D."/>
            <person name="Moolhuijzen P."/>
            <person name="Goolsby J.A."/>
            <person name="Tidwell J."/>
            <person name="Bellgard S.E."/>
            <person name="Bellgard M.I."/>
        </authorList>
    </citation>
    <scope>NUCLEOTIDE SEQUENCE</scope>
    <source>
        <tissue evidence="1">Shoot tissue taken approximately 20 cm above the soil surface</tissue>
    </source>
</reference>
<dbReference type="EMBL" id="GBRH01228227">
    <property type="protein sequence ID" value="JAD69668.1"/>
    <property type="molecule type" value="Transcribed_RNA"/>
</dbReference>
<organism evidence="1">
    <name type="scientific">Arundo donax</name>
    <name type="common">Giant reed</name>
    <name type="synonym">Donax arundinaceus</name>
    <dbReference type="NCBI Taxonomy" id="35708"/>
    <lineage>
        <taxon>Eukaryota</taxon>
        <taxon>Viridiplantae</taxon>
        <taxon>Streptophyta</taxon>
        <taxon>Embryophyta</taxon>
        <taxon>Tracheophyta</taxon>
        <taxon>Spermatophyta</taxon>
        <taxon>Magnoliopsida</taxon>
        <taxon>Liliopsida</taxon>
        <taxon>Poales</taxon>
        <taxon>Poaceae</taxon>
        <taxon>PACMAD clade</taxon>
        <taxon>Arundinoideae</taxon>
        <taxon>Arundineae</taxon>
        <taxon>Arundo</taxon>
    </lineage>
</organism>
<name>A0A0A9C5E8_ARUDO</name>
<protein>
    <submittedName>
        <fullName evidence="1">Uncharacterized protein</fullName>
    </submittedName>
</protein>